<dbReference type="InterPro" id="IPR019826">
    <property type="entry name" value="Carboxylesterase_B_AS"/>
</dbReference>
<evidence type="ECO:0000313" key="6">
    <source>
        <dbReference type="Proteomes" id="UP000799776"/>
    </source>
</evidence>
<dbReference type="InterPro" id="IPR050654">
    <property type="entry name" value="AChE-related_enzymes"/>
</dbReference>
<dbReference type="PANTHER" id="PTHR43918">
    <property type="entry name" value="ACETYLCHOLINESTERASE"/>
    <property type="match status" value="1"/>
</dbReference>
<keyword evidence="3" id="KW-0732">Signal</keyword>
<comment type="caution">
    <text evidence="5">The sequence shown here is derived from an EMBL/GenBank/DDBJ whole genome shotgun (WGS) entry which is preliminary data.</text>
</comment>
<feature type="signal peptide" evidence="3">
    <location>
        <begin position="1"/>
        <end position="22"/>
    </location>
</feature>
<dbReference type="InterPro" id="IPR029058">
    <property type="entry name" value="AB_hydrolase_fold"/>
</dbReference>
<dbReference type="EC" id="3.1.1.-" evidence="3"/>
<feature type="domain" description="Carboxylesterase type B" evidence="4">
    <location>
        <begin position="41"/>
        <end position="542"/>
    </location>
</feature>
<evidence type="ECO:0000313" key="5">
    <source>
        <dbReference type="EMBL" id="KAF2083610.1"/>
    </source>
</evidence>
<evidence type="ECO:0000259" key="4">
    <source>
        <dbReference type="Pfam" id="PF00135"/>
    </source>
</evidence>
<dbReference type="PANTHER" id="PTHR43918:SF4">
    <property type="entry name" value="CARBOXYLIC ESTER HYDROLASE"/>
    <property type="match status" value="1"/>
</dbReference>
<evidence type="ECO:0000256" key="1">
    <source>
        <dbReference type="ARBA" id="ARBA00005964"/>
    </source>
</evidence>
<dbReference type="AlphaFoldDB" id="A0A9P4LRJ8"/>
<accession>A0A9P4LRJ8</accession>
<comment type="similarity">
    <text evidence="1 3">Belongs to the type-B carboxylesterase/lipase family.</text>
</comment>
<dbReference type="Gene3D" id="3.40.50.1820">
    <property type="entry name" value="alpha/beta hydrolase"/>
    <property type="match status" value="1"/>
</dbReference>
<name>A0A9P4LRJ8_9PEZI</name>
<dbReference type="EMBL" id="ML978768">
    <property type="protein sequence ID" value="KAF2083610.1"/>
    <property type="molecule type" value="Genomic_DNA"/>
</dbReference>
<dbReference type="OrthoDB" id="408631at2759"/>
<evidence type="ECO:0000256" key="3">
    <source>
        <dbReference type="RuleBase" id="RU361235"/>
    </source>
</evidence>
<evidence type="ECO:0000256" key="2">
    <source>
        <dbReference type="ARBA" id="ARBA00022801"/>
    </source>
</evidence>
<organism evidence="5 6">
    <name type="scientific">Saccharata proteae CBS 121410</name>
    <dbReference type="NCBI Taxonomy" id="1314787"/>
    <lineage>
        <taxon>Eukaryota</taxon>
        <taxon>Fungi</taxon>
        <taxon>Dikarya</taxon>
        <taxon>Ascomycota</taxon>
        <taxon>Pezizomycotina</taxon>
        <taxon>Dothideomycetes</taxon>
        <taxon>Dothideomycetes incertae sedis</taxon>
        <taxon>Botryosphaeriales</taxon>
        <taxon>Saccharataceae</taxon>
        <taxon>Saccharata</taxon>
    </lineage>
</organism>
<gene>
    <name evidence="5" type="ORF">K490DRAFT_76418</name>
</gene>
<proteinExistence type="inferred from homology"/>
<dbReference type="PROSITE" id="PS00122">
    <property type="entry name" value="CARBOXYLESTERASE_B_1"/>
    <property type="match status" value="1"/>
</dbReference>
<dbReference type="Pfam" id="PF00135">
    <property type="entry name" value="COesterase"/>
    <property type="match status" value="1"/>
</dbReference>
<dbReference type="SUPFAM" id="SSF53474">
    <property type="entry name" value="alpha/beta-Hydrolases"/>
    <property type="match status" value="1"/>
</dbReference>
<dbReference type="Proteomes" id="UP000799776">
    <property type="component" value="Unassembled WGS sequence"/>
</dbReference>
<keyword evidence="6" id="KW-1185">Reference proteome</keyword>
<keyword evidence="2 3" id="KW-0378">Hydrolase</keyword>
<dbReference type="InterPro" id="IPR002018">
    <property type="entry name" value="CarbesteraseB"/>
</dbReference>
<feature type="chain" id="PRO_5040541648" description="Carboxylic ester hydrolase" evidence="3">
    <location>
        <begin position="23"/>
        <end position="603"/>
    </location>
</feature>
<reference evidence="5" key="1">
    <citation type="journal article" date="2020" name="Stud. Mycol.">
        <title>101 Dothideomycetes genomes: a test case for predicting lifestyles and emergence of pathogens.</title>
        <authorList>
            <person name="Haridas S."/>
            <person name="Albert R."/>
            <person name="Binder M."/>
            <person name="Bloem J."/>
            <person name="Labutti K."/>
            <person name="Salamov A."/>
            <person name="Andreopoulos B."/>
            <person name="Baker S."/>
            <person name="Barry K."/>
            <person name="Bills G."/>
            <person name="Bluhm B."/>
            <person name="Cannon C."/>
            <person name="Castanera R."/>
            <person name="Culley D."/>
            <person name="Daum C."/>
            <person name="Ezra D."/>
            <person name="Gonzalez J."/>
            <person name="Henrissat B."/>
            <person name="Kuo A."/>
            <person name="Liang C."/>
            <person name="Lipzen A."/>
            <person name="Lutzoni F."/>
            <person name="Magnuson J."/>
            <person name="Mondo S."/>
            <person name="Nolan M."/>
            <person name="Ohm R."/>
            <person name="Pangilinan J."/>
            <person name="Park H.-J."/>
            <person name="Ramirez L."/>
            <person name="Alfaro M."/>
            <person name="Sun H."/>
            <person name="Tritt A."/>
            <person name="Yoshinaga Y."/>
            <person name="Zwiers L.-H."/>
            <person name="Turgeon B."/>
            <person name="Goodwin S."/>
            <person name="Spatafora J."/>
            <person name="Crous P."/>
            <person name="Grigoriev I."/>
        </authorList>
    </citation>
    <scope>NUCLEOTIDE SEQUENCE</scope>
    <source>
        <strain evidence="5">CBS 121410</strain>
    </source>
</reference>
<protein>
    <recommendedName>
        <fullName evidence="3">Carboxylic ester hydrolase</fullName>
        <ecNumber evidence="3">3.1.1.-</ecNumber>
    </recommendedName>
</protein>
<dbReference type="GO" id="GO:0052689">
    <property type="term" value="F:carboxylic ester hydrolase activity"/>
    <property type="evidence" value="ECO:0007669"/>
    <property type="project" value="TreeGrafter"/>
</dbReference>
<sequence length="603" mass="64567">MPSLLKVSVILLLANQLDSCVATSTPLAVDNGRDITYQGISSNGVENFLNIPYGKDTSGARRFAPPLPLQIPNGSVINAMAEGPVCPQEVAGGFAYNSNATYQSEDCLKLRVARPANLTAGAKLPVMVYIYGGGLFDGNINERTASPNGLILESVANGFPLIYVAMNYRLNIFGFALSEALRVNNSLNVGLRDQRLALEWVQDNIAVFGGDPDRVTIFGQSSGALSVSLQILAYGGSKGAPFHGAIIESTALEPTMTSNLTLDTFNAVSELSGCSSGDPQSDETLECLRSLPFESLLNTTIAQQDSTSDDNDGDTYLPAVDGDFLPKAASQLTKEGLFTPMPVIIGWTEDDATLFTPEDITTSADTLAFMKLYWPALTNSSLSTILSLYPTTDFSANPSANLSAEFYRSAQIFRDILLTCPSFYFGHAMASKCESIPSPYPLPNATTNASNSSTCPNVYLYIQNQTILDPYLASIGNPGLGVIHTSELPYVFGNLSLYNVSNAYDPNPSDFSLMHQISRSWSSFSNFGEPTVAGKDTLRGWGPAYKSGGGGGVMDASVYVIGGPGEGMSRLEGRGAKEAVGRQRLVERCGFFNSEEVVRQLQY</sequence>